<reference evidence="2 3" key="1">
    <citation type="submission" date="2020-07" db="EMBL/GenBank/DDBJ databases">
        <title>Complete genome sequence of Chitinibacter sp. 2T18.</title>
        <authorList>
            <person name="Bae J.-W."/>
            <person name="Choi J.-W."/>
        </authorList>
    </citation>
    <scope>NUCLEOTIDE SEQUENCE [LARGE SCALE GENOMIC DNA]</scope>
    <source>
        <strain evidence="2 3">2T18</strain>
    </source>
</reference>
<dbReference type="InterPro" id="IPR036513">
    <property type="entry name" value="STAS_dom_sf"/>
</dbReference>
<dbReference type="InterPro" id="IPR002645">
    <property type="entry name" value="STAS_dom"/>
</dbReference>
<name>A0A7H9BLC3_9NEIS</name>
<dbReference type="InterPro" id="IPR058548">
    <property type="entry name" value="MlaB-like_STAS"/>
</dbReference>
<accession>A0A7H9BLC3</accession>
<dbReference type="Gene3D" id="3.30.750.24">
    <property type="entry name" value="STAS domain"/>
    <property type="match status" value="1"/>
</dbReference>
<organism evidence="2 3">
    <name type="scientific">Chitinibacter bivalviorum</name>
    <dbReference type="NCBI Taxonomy" id="2739434"/>
    <lineage>
        <taxon>Bacteria</taxon>
        <taxon>Pseudomonadati</taxon>
        <taxon>Pseudomonadota</taxon>
        <taxon>Betaproteobacteria</taxon>
        <taxon>Neisseriales</taxon>
        <taxon>Chitinibacteraceae</taxon>
        <taxon>Chitinibacter</taxon>
    </lineage>
</organism>
<dbReference type="SUPFAM" id="SSF52091">
    <property type="entry name" value="SpoIIaa-like"/>
    <property type="match status" value="1"/>
</dbReference>
<feature type="domain" description="STAS" evidence="1">
    <location>
        <begin position="1"/>
        <end position="90"/>
    </location>
</feature>
<keyword evidence="3" id="KW-1185">Reference proteome</keyword>
<evidence type="ECO:0000313" key="3">
    <source>
        <dbReference type="Proteomes" id="UP000509597"/>
    </source>
</evidence>
<evidence type="ECO:0000259" key="1">
    <source>
        <dbReference type="PROSITE" id="PS50801"/>
    </source>
</evidence>
<dbReference type="EMBL" id="CP058627">
    <property type="protein sequence ID" value="QLG88811.1"/>
    <property type="molecule type" value="Genomic_DNA"/>
</dbReference>
<protein>
    <submittedName>
        <fullName evidence="2">STAS domain-containing protein</fullName>
    </submittedName>
</protein>
<dbReference type="Pfam" id="PF13466">
    <property type="entry name" value="STAS_2"/>
    <property type="match status" value="1"/>
</dbReference>
<dbReference type="AlphaFoldDB" id="A0A7H9BLC3"/>
<dbReference type="KEGG" id="chiz:HQ393_11525"/>
<gene>
    <name evidence="2" type="ORF">HQ393_11525</name>
</gene>
<proteinExistence type="predicted"/>
<dbReference type="Proteomes" id="UP000509597">
    <property type="component" value="Chromosome"/>
</dbReference>
<dbReference type="RefSeq" id="WP_179355314.1">
    <property type="nucleotide sequence ID" value="NZ_CP058627.1"/>
</dbReference>
<dbReference type="PROSITE" id="PS50801">
    <property type="entry name" value="STAS"/>
    <property type="match status" value="1"/>
</dbReference>
<evidence type="ECO:0000313" key="2">
    <source>
        <dbReference type="EMBL" id="QLG88811.1"/>
    </source>
</evidence>
<sequence length="90" mass="9975">MSQPYLAPAELTAEFCGRLLDALDAPLALDHVCVDFQAVKSLDSSAVALLLEWHRRAQAAQRQLELMHLPSALSQLIKVYGVEEFLQIKA</sequence>
<dbReference type="CDD" id="cd07043">
    <property type="entry name" value="STAS_anti-anti-sigma_factors"/>
    <property type="match status" value="1"/>
</dbReference>